<dbReference type="EMBL" id="AZHA01000024">
    <property type="protein sequence ID" value="OAA39032.1"/>
    <property type="molecule type" value="Genomic_DNA"/>
</dbReference>
<feature type="transmembrane region" description="Helical" evidence="7">
    <location>
        <begin position="107"/>
        <end position="125"/>
    </location>
</feature>
<sequence length="483" mass="54045">MSAHNTTDDHRGQKAIFENIETIGEDPREVRKLLRKIDTCLLPVMAVSYMFQFLDKSALAYTSILGLNESLHLDGFQFSWSNSIYYIGYLIASYPFGLLMVRFPVGTVIAISVAIWGIILMLTAVCQDHSGLWANRFFLGVSEAAVAPGLAVVISMWYTRSEQPLRQAAWFLGNTFAGIFGGLVSYGIGHIKTIAPWKAVFLFFGAATIAWSIFIYLLLPDDPTKARFLSASERERALKRVRGNMTGRKNTKINWSQCREALGDVQAWLLVLIQLSGQIANGGVQGFGSIVIHGMGFETLKTLQIQMVAYVFQLVFVLLATIGSTYLHNTRTLWIVFNMAFSIAGAAMVGQLDGKWNRFFGYCLTMGYTPNFPIILSMLSANIAGFTKKMTVNAMLFIAYCAGNIIGPQLFFEREYPTYPTGFLAIMICYAIGLVGSLVLRAYLVWENARRDRISQSPSINARELDNVDDQTDKQLSRFRYIY</sequence>
<dbReference type="FunFam" id="1.20.1250.20:FF:000064">
    <property type="entry name" value="MFS allantoate transporter"/>
    <property type="match status" value="1"/>
</dbReference>
<feature type="transmembrane region" description="Helical" evidence="7">
    <location>
        <begin position="137"/>
        <end position="158"/>
    </location>
</feature>
<comment type="subcellular location">
    <subcellularLocation>
        <location evidence="1">Membrane</location>
        <topology evidence="1">Multi-pass membrane protein</topology>
    </subcellularLocation>
</comment>
<dbReference type="AlphaFoldDB" id="A0A167ALA0"/>
<feature type="transmembrane region" description="Helical" evidence="7">
    <location>
        <begin position="83"/>
        <end position="101"/>
    </location>
</feature>
<feature type="transmembrane region" description="Helical" evidence="7">
    <location>
        <begin position="200"/>
        <end position="219"/>
    </location>
</feature>
<evidence type="ECO:0000256" key="4">
    <source>
        <dbReference type="ARBA" id="ARBA00022989"/>
    </source>
</evidence>
<dbReference type="PROSITE" id="PS50850">
    <property type="entry name" value="MFS"/>
    <property type="match status" value="1"/>
</dbReference>
<dbReference type="InterPro" id="IPR020846">
    <property type="entry name" value="MFS_dom"/>
</dbReference>
<feature type="transmembrane region" description="Helical" evidence="7">
    <location>
        <begin position="170"/>
        <end position="188"/>
    </location>
</feature>
<dbReference type="Proteomes" id="UP000076863">
    <property type="component" value="Unassembled WGS sequence"/>
</dbReference>
<evidence type="ECO:0000313" key="10">
    <source>
        <dbReference type="Proteomes" id="UP000076863"/>
    </source>
</evidence>
<feature type="transmembrane region" description="Helical" evidence="7">
    <location>
        <begin position="391"/>
        <end position="411"/>
    </location>
</feature>
<keyword evidence="3 7" id="KW-0812">Transmembrane</keyword>
<keyword evidence="2" id="KW-0813">Transport</keyword>
<comment type="caution">
    <text evidence="9">The sequence shown here is derived from an EMBL/GenBank/DDBJ whole genome shotgun (WGS) entry which is preliminary data.</text>
</comment>
<evidence type="ECO:0000256" key="7">
    <source>
        <dbReference type="SAM" id="Phobius"/>
    </source>
</evidence>
<dbReference type="GO" id="GO:0016020">
    <property type="term" value="C:membrane"/>
    <property type="evidence" value="ECO:0007669"/>
    <property type="project" value="UniProtKB-SubCell"/>
</dbReference>
<feature type="transmembrane region" description="Helical" evidence="7">
    <location>
        <begin position="359"/>
        <end position="379"/>
    </location>
</feature>
<name>A0A167ALA0_9HYPO</name>
<feature type="transmembrane region" description="Helical" evidence="7">
    <location>
        <begin position="334"/>
        <end position="353"/>
    </location>
</feature>
<keyword evidence="5 7" id="KW-0472">Membrane</keyword>
<evidence type="ECO:0000313" key="9">
    <source>
        <dbReference type="EMBL" id="OAA39032.1"/>
    </source>
</evidence>
<dbReference type="PANTHER" id="PTHR43791">
    <property type="entry name" value="PERMEASE-RELATED"/>
    <property type="match status" value="1"/>
</dbReference>
<dbReference type="InterPro" id="IPR011701">
    <property type="entry name" value="MFS"/>
</dbReference>
<proteinExistence type="inferred from homology"/>
<evidence type="ECO:0000256" key="2">
    <source>
        <dbReference type="ARBA" id="ARBA00022448"/>
    </source>
</evidence>
<evidence type="ECO:0000259" key="8">
    <source>
        <dbReference type="PROSITE" id="PS50850"/>
    </source>
</evidence>
<feature type="transmembrane region" description="Helical" evidence="7">
    <location>
        <begin position="307"/>
        <end position="327"/>
    </location>
</feature>
<keyword evidence="4 7" id="KW-1133">Transmembrane helix</keyword>
<reference evidence="9 10" key="1">
    <citation type="journal article" date="2016" name="Genome Biol. Evol.">
        <title>Divergent and convergent evolution of fungal pathogenicity.</title>
        <authorList>
            <person name="Shang Y."/>
            <person name="Xiao G."/>
            <person name="Zheng P."/>
            <person name="Cen K."/>
            <person name="Zhan S."/>
            <person name="Wang C."/>
        </authorList>
    </citation>
    <scope>NUCLEOTIDE SEQUENCE [LARGE SCALE GENOMIC DNA]</scope>
    <source>
        <strain evidence="9 10">RCEF 3172</strain>
    </source>
</reference>
<dbReference type="GO" id="GO:0022857">
    <property type="term" value="F:transmembrane transporter activity"/>
    <property type="evidence" value="ECO:0007669"/>
    <property type="project" value="InterPro"/>
</dbReference>
<feature type="transmembrane region" description="Helical" evidence="7">
    <location>
        <begin position="423"/>
        <end position="446"/>
    </location>
</feature>
<dbReference type="SUPFAM" id="SSF103473">
    <property type="entry name" value="MFS general substrate transporter"/>
    <property type="match status" value="1"/>
</dbReference>
<protein>
    <submittedName>
        <fullName evidence="9">Major facilitator superfamily domain, general substrate transporter</fullName>
    </submittedName>
</protein>
<keyword evidence="10" id="KW-1185">Reference proteome</keyword>
<dbReference type="OrthoDB" id="6730379at2759"/>
<gene>
    <name evidence="9" type="ORF">BBO_06885</name>
</gene>
<comment type="similarity">
    <text evidence="6">Belongs to the major facilitator superfamily. Allantoate permease family.</text>
</comment>
<dbReference type="PANTHER" id="PTHR43791:SF103">
    <property type="entry name" value="MAJOR FACILITATOR SUPERFAMILY (MFS) PROFILE DOMAIN-CONTAINING PROTEIN-RELATED"/>
    <property type="match status" value="1"/>
</dbReference>
<dbReference type="InterPro" id="IPR036259">
    <property type="entry name" value="MFS_trans_sf"/>
</dbReference>
<evidence type="ECO:0000256" key="6">
    <source>
        <dbReference type="ARBA" id="ARBA00037968"/>
    </source>
</evidence>
<dbReference type="Pfam" id="PF07690">
    <property type="entry name" value="MFS_1"/>
    <property type="match status" value="1"/>
</dbReference>
<evidence type="ECO:0000256" key="5">
    <source>
        <dbReference type="ARBA" id="ARBA00023136"/>
    </source>
</evidence>
<dbReference type="Gene3D" id="1.20.1250.20">
    <property type="entry name" value="MFS general substrate transporter like domains"/>
    <property type="match status" value="1"/>
</dbReference>
<evidence type="ECO:0000256" key="1">
    <source>
        <dbReference type="ARBA" id="ARBA00004141"/>
    </source>
</evidence>
<feature type="domain" description="Major facilitator superfamily (MFS) profile" evidence="8">
    <location>
        <begin position="41"/>
        <end position="483"/>
    </location>
</feature>
<accession>A0A167ALA0</accession>
<organism evidence="9 10">
    <name type="scientific">Beauveria brongniartii RCEF 3172</name>
    <dbReference type="NCBI Taxonomy" id="1081107"/>
    <lineage>
        <taxon>Eukaryota</taxon>
        <taxon>Fungi</taxon>
        <taxon>Dikarya</taxon>
        <taxon>Ascomycota</taxon>
        <taxon>Pezizomycotina</taxon>
        <taxon>Sordariomycetes</taxon>
        <taxon>Hypocreomycetidae</taxon>
        <taxon>Hypocreales</taxon>
        <taxon>Cordycipitaceae</taxon>
        <taxon>Beauveria</taxon>
        <taxon>Beauveria brongniartii</taxon>
    </lineage>
</organism>
<evidence type="ECO:0000256" key="3">
    <source>
        <dbReference type="ARBA" id="ARBA00022692"/>
    </source>
</evidence>